<dbReference type="AlphaFoldDB" id="A0A318T5R4"/>
<protein>
    <submittedName>
        <fullName evidence="1">Uncharacterized protein</fullName>
    </submittedName>
</protein>
<organism evidence="1 2">
    <name type="scientific">Phyllobacterium leguminum</name>
    <dbReference type="NCBI Taxonomy" id="314237"/>
    <lineage>
        <taxon>Bacteria</taxon>
        <taxon>Pseudomonadati</taxon>
        <taxon>Pseudomonadota</taxon>
        <taxon>Alphaproteobacteria</taxon>
        <taxon>Hyphomicrobiales</taxon>
        <taxon>Phyllobacteriaceae</taxon>
        <taxon>Phyllobacterium</taxon>
    </lineage>
</organism>
<comment type="caution">
    <text evidence="1">The sequence shown here is derived from an EMBL/GenBank/DDBJ whole genome shotgun (WGS) entry which is preliminary data.</text>
</comment>
<evidence type="ECO:0000313" key="2">
    <source>
        <dbReference type="Proteomes" id="UP000247454"/>
    </source>
</evidence>
<dbReference type="RefSeq" id="WP_110749080.1">
    <property type="nucleotide sequence ID" value="NZ_QJTF01000003.1"/>
</dbReference>
<dbReference type="Proteomes" id="UP000247454">
    <property type="component" value="Unassembled WGS sequence"/>
</dbReference>
<name>A0A318T5R4_9HYPH</name>
<accession>A0A318T5R4</accession>
<dbReference type="OrthoDB" id="7874425at2"/>
<gene>
    <name evidence="1" type="ORF">C7477_103132</name>
</gene>
<keyword evidence="2" id="KW-1185">Reference proteome</keyword>
<reference evidence="1 2" key="1">
    <citation type="submission" date="2018-06" db="EMBL/GenBank/DDBJ databases">
        <title>Genomic Encyclopedia of Type Strains, Phase III (KMG-III): the genomes of soil and plant-associated and newly described type strains.</title>
        <authorList>
            <person name="Whitman W."/>
        </authorList>
    </citation>
    <scope>NUCLEOTIDE SEQUENCE [LARGE SCALE GENOMIC DNA]</scope>
    <source>
        <strain evidence="1 2">ORS 1419</strain>
    </source>
</reference>
<proteinExistence type="predicted"/>
<evidence type="ECO:0000313" key="1">
    <source>
        <dbReference type="EMBL" id="PYE89624.1"/>
    </source>
</evidence>
<sequence>MMMNATHILILADAYKTALGIEDKTVSSRVFDDSKKLTAIRFGSDLTLSRFNAALRWFDANWPEGVEWPETVLRPATVERFDRIFDADRGAV</sequence>
<dbReference type="EMBL" id="QJTF01000003">
    <property type="protein sequence ID" value="PYE89624.1"/>
    <property type="molecule type" value="Genomic_DNA"/>
</dbReference>